<name>A0A518I2N1_9BACT</name>
<dbReference type="KEGG" id="snep:Enr13x_72230"/>
<evidence type="ECO:0000313" key="2">
    <source>
        <dbReference type="Proteomes" id="UP000319004"/>
    </source>
</evidence>
<reference evidence="1 2" key="1">
    <citation type="submission" date="2019-03" db="EMBL/GenBank/DDBJ databases">
        <title>Deep-cultivation of Planctomycetes and their phenomic and genomic characterization uncovers novel biology.</title>
        <authorList>
            <person name="Wiegand S."/>
            <person name="Jogler M."/>
            <person name="Boedeker C."/>
            <person name="Pinto D."/>
            <person name="Vollmers J."/>
            <person name="Rivas-Marin E."/>
            <person name="Kohn T."/>
            <person name="Peeters S.H."/>
            <person name="Heuer A."/>
            <person name="Rast P."/>
            <person name="Oberbeckmann S."/>
            <person name="Bunk B."/>
            <person name="Jeske O."/>
            <person name="Meyerdierks A."/>
            <person name="Storesund J.E."/>
            <person name="Kallscheuer N."/>
            <person name="Luecker S."/>
            <person name="Lage O.M."/>
            <person name="Pohl T."/>
            <person name="Merkel B.J."/>
            <person name="Hornburger P."/>
            <person name="Mueller R.-W."/>
            <person name="Bruemmer F."/>
            <person name="Labrenz M."/>
            <person name="Spormann A.M."/>
            <person name="Op den Camp H."/>
            <person name="Overmann J."/>
            <person name="Amann R."/>
            <person name="Jetten M.S.M."/>
            <person name="Mascher T."/>
            <person name="Medema M.H."/>
            <person name="Devos D.P."/>
            <person name="Kaster A.-K."/>
            <person name="Ovreas L."/>
            <person name="Rohde M."/>
            <person name="Galperin M.Y."/>
            <person name="Jogler C."/>
        </authorList>
    </citation>
    <scope>NUCLEOTIDE SEQUENCE [LARGE SCALE GENOMIC DNA]</scope>
    <source>
        <strain evidence="1 2">Enr13</strain>
    </source>
</reference>
<gene>
    <name evidence="1" type="ORF">Enr13x_72230</name>
</gene>
<keyword evidence="2" id="KW-1185">Reference proteome</keyword>
<sequence>MLVCRLKRLSSLGRPVFRVRWPFRAVVRWTPDDDLERTSYNDSLNRPLAVWLR</sequence>
<organism evidence="1 2">
    <name type="scientific">Stieleria neptunia</name>
    <dbReference type="NCBI Taxonomy" id="2527979"/>
    <lineage>
        <taxon>Bacteria</taxon>
        <taxon>Pseudomonadati</taxon>
        <taxon>Planctomycetota</taxon>
        <taxon>Planctomycetia</taxon>
        <taxon>Pirellulales</taxon>
        <taxon>Pirellulaceae</taxon>
        <taxon>Stieleria</taxon>
    </lineage>
</organism>
<protein>
    <submittedName>
        <fullName evidence="1">Uncharacterized protein</fullName>
    </submittedName>
</protein>
<proteinExistence type="predicted"/>
<dbReference type="EMBL" id="CP037423">
    <property type="protein sequence ID" value="QDV47314.1"/>
    <property type="molecule type" value="Genomic_DNA"/>
</dbReference>
<accession>A0A518I2N1</accession>
<dbReference type="Proteomes" id="UP000319004">
    <property type="component" value="Chromosome"/>
</dbReference>
<evidence type="ECO:0000313" key="1">
    <source>
        <dbReference type="EMBL" id="QDV47314.1"/>
    </source>
</evidence>
<dbReference type="AlphaFoldDB" id="A0A518I2N1"/>